<sequence>MAYIEVCDRSEDHGRMVREFTISSGGRSARVVLCETCARDMDELMGGGQQASRPRARPARGYEQASKSMEEIEALKLR</sequence>
<comment type="caution">
    <text evidence="2">The sequence shown here is derived from an EMBL/GenBank/DDBJ whole genome shotgun (WGS) entry which is preliminary data.</text>
</comment>
<dbReference type="Proteomes" id="UP000243528">
    <property type="component" value="Unassembled WGS sequence"/>
</dbReference>
<evidence type="ECO:0000313" key="3">
    <source>
        <dbReference type="Proteomes" id="UP000243528"/>
    </source>
</evidence>
<evidence type="ECO:0000313" key="2">
    <source>
        <dbReference type="EMBL" id="PSL04146.1"/>
    </source>
</evidence>
<reference evidence="2 3" key="1">
    <citation type="submission" date="2018-03" db="EMBL/GenBank/DDBJ databases">
        <title>Genomic Encyclopedia of Archaeal and Bacterial Type Strains, Phase II (KMG-II): from individual species to whole genera.</title>
        <authorList>
            <person name="Goeker M."/>
        </authorList>
    </citation>
    <scope>NUCLEOTIDE SEQUENCE [LARGE SCALE GENOMIC DNA]</scope>
    <source>
        <strain evidence="2 3">DSM 45211</strain>
    </source>
</reference>
<dbReference type="EMBL" id="PYGE01000006">
    <property type="protein sequence ID" value="PSL04146.1"/>
    <property type="molecule type" value="Genomic_DNA"/>
</dbReference>
<feature type="region of interest" description="Disordered" evidence="1">
    <location>
        <begin position="45"/>
        <end position="78"/>
    </location>
</feature>
<name>A0A2P8E3W3_9ACTN</name>
<accession>A0A2P8E3W3</accession>
<organism evidence="2 3">
    <name type="scientific">Haloactinopolyspora alba</name>
    <dbReference type="NCBI Taxonomy" id="648780"/>
    <lineage>
        <taxon>Bacteria</taxon>
        <taxon>Bacillati</taxon>
        <taxon>Actinomycetota</taxon>
        <taxon>Actinomycetes</taxon>
        <taxon>Jiangellales</taxon>
        <taxon>Jiangellaceae</taxon>
        <taxon>Haloactinopolyspora</taxon>
    </lineage>
</organism>
<keyword evidence="3" id="KW-1185">Reference proteome</keyword>
<gene>
    <name evidence="2" type="ORF">CLV30_106151</name>
</gene>
<dbReference type="AlphaFoldDB" id="A0A2P8E3W3"/>
<evidence type="ECO:0000256" key="1">
    <source>
        <dbReference type="SAM" id="MobiDB-lite"/>
    </source>
</evidence>
<feature type="compositionally biased region" description="Basic and acidic residues" evidence="1">
    <location>
        <begin position="68"/>
        <end position="78"/>
    </location>
</feature>
<proteinExistence type="predicted"/>
<protein>
    <submittedName>
        <fullName evidence="2">Uncharacterized protein</fullName>
    </submittedName>
</protein>